<dbReference type="GO" id="GO:0052689">
    <property type="term" value="F:carboxylic ester hydrolase activity"/>
    <property type="evidence" value="ECO:0007669"/>
    <property type="project" value="TreeGrafter"/>
</dbReference>
<comment type="similarity">
    <text evidence="1">Belongs to the 'GDXG' lipolytic enzyme family.</text>
</comment>
<protein>
    <recommendedName>
        <fullName evidence="7">Alpha/beta hydrolase fold-3 domain-containing protein</fullName>
    </recommendedName>
</protein>
<feature type="signal peptide" evidence="3">
    <location>
        <begin position="1"/>
        <end position="33"/>
    </location>
</feature>
<evidence type="ECO:0000256" key="1">
    <source>
        <dbReference type="ARBA" id="ARBA00010515"/>
    </source>
</evidence>
<dbReference type="GO" id="GO:0009860">
    <property type="term" value="P:pollen tube growth"/>
    <property type="evidence" value="ECO:0007669"/>
    <property type="project" value="TreeGrafter"/>
</dbReference>
<feature type="domain" description="Alpha/beta hydrolase fold-3" evidence="5">
    <location>
        <begin position="258"/>
        <end position="433"/>
    </location>
</feature>
<dbReference type="PANTHER" id="PTHR23024">
    <property type="entry name" value="ARYLACETAMIDE DEACETYLASE"/>
    <property type="match status" value="1"/>
</dbReference>
<comment type="caution">
    <text evidence="6">The sequence shown here is derived from an EMBL/GenBank/DDBJ whole genome shotgun (WGS) entry which is preliminary data.</text>
</comment>
<dbReference type="SUPFAM" id="SSF53474">
    <property type="entry name" value="alpha/beta-Hydrolases"/>
    <property type="match status" value="1"/>
</dbReference>
<evidence type="ECO:0000256" key="3">
    <source>
        <dbReference type="SAM" id="SignalP"/>
    </source>
</evidence>
<dbReference type="GO" id="GO:0005524">
    <property type="term" value="F:ATP binding"/>
    <property type="evidence" value="ECO:0007669"/>
    <property type="project" value="InterPro"/>
</dbReference>
<feature type="chain" id="PRO_5025446777" description="Alpha/beta hydrolase fold-3 domain-containing protein" evidence="3">
    <location>
        <begin position="34"/>
        <end position="460"/>
    </location>
</feature>
<keyword evidence="2" id="KW-0505">Motor protein</keyword>
<dbReference type="InterPro" id="IPR036961">
    <property type="entry name" value="Kinesin_motor_dom_sf"/>
</dbReference>
<dbReference type="OrthoDB" id="408631at2759"/>
<evidence type="ECO:0000259" key="5">
    <source>
        <dbReference type="Pfam" id="PF07859"/>
    </source>
</evidence>
<gene>
    <name evidence="6" type="ORF">C3L33_22336</name>
</gene>
<reference evidence="6" key="1">
    <citation type="journal article" date="2019" name="Genome Biol. Evol.">
        <title>The Rhododendron genome and chromosomal organization provide insight into shared whole-genome duplications across the heath family (Ericaceae).</title>
        <authorList>
            <person name="Soza V.L."/>
            <person name="Lindsley D."/>
            <person name="Waalkes A."/>
            <person name="Ramage E."/>
            <person name="Patwardhan R.P."/>
            <person name="Burton J.N."/>
            <person name="Adey A."/>
            <person name="Kumar A."/>
            <person name="Qiu R."/>
            <person name="Shendure J."/>
            <person name="Hall B."/>
        </authorList>
    </citation>
    <scope>NUCLEOTIDE SEQUENCE</scope>
    <source>
        <strain evidence="6">RSF 1966-606</strain>
    </source>
</reference>
<dbReference type="InterPro" id="IPR050466">
    <property type="entry name" value="Carboxylest/Gibb_receptor"/>
</dbReference>
<dbReference type="Gene3D" id="3.40.50.1820">
    <property type="entry name" value="alpha/beta hydrolase"/>
    <property type="match status" value="1"/>
</dbReference>
<dbReference type="InterPro" id="IPR029058">
    <property type="entry name" value="AB_hydrolase_fold"/>
</dbReference>
<dbReference type="InterPro" id="IPR013094">
    <property type="entry name" value="AB_hydrolase_3"/>
</dbReference>
<name>A0A6A4KRK5_9ERIC</name>
<evidence type="ECO:0008006" key="7">
    <source>
        <dbReference type="Google" id="ProtNLM"/>
    </source>
</evidence>
<dbReference type="AlphaFoldDB" id="A0A6A4KRK5"/>
<dbReference type="PANTHER" id="PTHR23024:SF24">
    <property type="entry name" value="ALPHA_BETA HYDROLASE FOLD-3 DOMAIN-CONTAINING PROTEIN"/>
    <property type="match status" value="1"/>
</dbReference>
<dbReference type="Pfam" id="PF07859">
    <property type="entry name" value="Abhydrolase_3"/>
    <property type="match status" value="1"/>
</dbReference>
<dbReference type="GO" id="GO:0007018">
    <property type="term" value="P:microtubule-based movement"/>
    <property type="evidence" value="ECO:0007669"/>
    <property type="project" value="InterPro"/>
</dbReference>
<accession>A0A6A4KRK5</accession>
<evidence type="ECO:0000256" key="2">
    <source>
        <dbReference type="ARBA" id="ARBA00023175"/>
    </source>
</evidence>
<dbReference type="GO" id="GO:0003777">
    <property type="term" value="F:microtubule motor activity"/>
    <property type="evidence" value="ECO:0007669"/>
    <property type="project" value="InterPro"/>
</dbReference>
<keyword evidence="3" id="KW-0732">Signal</keyword>
<feature type="domain" description="Kinesin motor" evidence="4">
    <location>
        <begin position="116"/>
        <end position="169"/>
    </location>
</feature>
<dbReference type="Pfam" id="PF00225">
    <property type="entry name" value="Kinesin"/>
    <property type="match status" value="1"/>
</dbReference>
<sequence>MSLSRRHHRPVLHRFLDLIHLLLLLDVPLLTDLQNPIVLDLHHLLGGGCYLIQLEFLQRSLRLWKHPSNSKFKAKRRKQVPPPVAVDSWRRVMRLCEREPIHAGDAGARNGPKDLTEQSRGVNYRALSDLFLLAEQRKNTFQYDVSVQMIEIYNEQVRDLLDKLKKWEATNDSTARAAKPSIPWKTRLLIAGHTFAVDFSRHSNGTINRGLMNFLDAKAPASAEPIKGVTSSDITVDPSRNLWFRLYNINPLAAAADESKLPIIFDDGLDTLKFLDADEGLHLPQNVDLSRCFIAGDSAGGNIAHHVTLRAAMNHREFKKLRLAGLIAIQPFFGGEERTESELRVTNVPFVNIERSDWLWRAFLPPGSNRDHEAANIFLGADVSGVEKYPATIVFVGGFDPLQDRQKRFHEWLNKSGKEAYLVEYPNAIHSFYGFPQLPESSLLVTEVRNFIQNQSLTSP</sequence>
<dbReference type="GO" id="GO:0008017">
    <property type="term" value="F:microtubule binding"/>
    <property type="evidence" value="ECO:0007669"/>
    <property type="project" value="InterPro"/>
</dbReference>
<evidence type="ECO:0000259" key="4">
    <source>
        <dbReference type="Pfam" id="PF00225"/>
    </source>
</evidence>
<dbReference type="EMBL" id="QEFC01004009">
    <property type="protein sequence ID" value="KAE9445767.1"/>
    <property type="molecule type" value="Genomic_DNA"/>
</dbReference>
<dbReference type="InterPro" id="IPR001752">
    <property type="entry name" value="Kinesin_motor_dom"/>
</dbReference>
<organism evidence="6">
    <name type="scientific">Rhododendron williamsianum</name>
    <dbReference type="NCBI Taxonomy" id="262921"/>
    <lineage>
        <taxon>Eukaryota</taxon>
        <taxon>Viridiplantae</taxon>
        <taxon>Streptophyta</taxon>
        <taxon>Embryophyta</taxon>
        <taxon>Tracheophyta</taxon>
        <taxon>Spermatophyta</taxon>
        <taxon>Magnoliopsida</taxon>
        <taxon>eudicotyledons</taxon>
        <taxon>Gunneridae</taxon>
        <taxon>Pentapetalae</taxon>
        <taxon>asterids</taxon>
        <taxon>Ericales</taxon>
        <taxon>Ericaceae</taxon>
        <taxon>Ericoideae</taxon>
        <taxon>Rhodoreae</taxon>
        <taxon>Rhododendron</taxon>
    </lineage>
</organism>
<proteinExistence type="inferred from homology"/>
<dbReference type="InterPro" id="IPR027417">
    <property type="entry name" value="P-loop_NTPase"/>
</dbReference>
<feature type="non-terminal residue" evidence="6">
    <location>
        <position position="1"/>
    </location>
</feature>
<dbReference type="Gene3D" id="3.40.850.10">
    <property type="entry name" value="Kinesin motor domain"/>
    <property type="match status" value="1"/>
</dbReference>
<dbReference type="SUPFAM" id="SSF52540">
    <property type="entry name" value="P-loop containing nucleoside triphosphate hydrolases"/>
    <property type="match status" value="1"/>
</dbReference>
<evidence type="ECO:0000313" key="6">
    <source>
        <dbReference type="EMBL" id="KAE9445767.1"/>
    </source>
</evidence>